<dbReference type="AlphaFoldDB" id="A0A5B7KFH7"/>
<comment type="caution">
    <text evidence="1">The sequence shown here is derived from an EMBL/GenBank/DDBJ whole genome shotgun (WGS) entry which is preliminary data.</text>
</comment>
<protein>
    <recommendedName>
        <fullName evidence="3">Reverse transcriptase zinc-binding domain-containing protein</fullName>
    </recommendedName>
</protein>
<evidence type="ECO:0000313" key="1">
    <source>
        <dbReference type="EMBL" id="MPD03345.1"/>
    </source>
</evidence>
<proteinExistence type="predicted"/>
<organism evidence="1 2">
    <name type="scientific">Portunus trituberculatus</name>
    <name type="common">Swimming crab</name>
    <name type="synonym">Neptunus trituberculatus</name>
    <dbReference type="NCBI Taxonomy" id="210409"/>
    <lineage>
        <taxon>Eukaryota</taxon>
        <taxon>Metazoa</taxon>
        <taxon>Ecdysozoa</taxon>
        <taxon>Arthropoda</taxon>
        <taxon>Crustacea</taxon>
        <taxon>Multicrustacea</taxon>
        <taxon>Malacostraca</taxon>
        <taxon>Eumalacostraca</taxon>
        <taxon>Eucarida</taxon>
        <taxon>Decapoda</taxon>
        <taxon>Pleocyemata</taxon>
        <taxon>Brachyura</taxon>
        <taxon>Eubrachyura</taxon>
        <taxon>Portunoidea</taxon>
        <taxon>Portunidae</taxon>
        <taxon>Portuninae</taxon>
        <taxon>Portunus</taxon>
    </lineage>
</organism>
<sequence>MSTVTRFSQSREEVQATTAITRLLLGHTTLGAHLHRLHLSHDPFCPGCRTAPEAMEHFLLQCHGSSLTTLQYTYGSLPWPSQLSTCPPSWQPQASTPPGNLLSFALLVPS</sequence>
<reference evidence="1 2" key="1">
    <citation type="submission" date="2019-05" db="EMBL/GenBank/DDBJ databases">
        <title>Another draft genome of Portunus trituberculatus and its Hox gene families provides insights of decapod evolution.</title>
        <authorList>
            <person name="Jeong J.-H."/>
            <person name="Song I."/>
            <person name="Kim S."/>
            <person name="Choi T."/>
            <person name="Kim D."/>
            <person name="Ryu S."/>
            <person name="Kim W."/>
        </authorList>
    </citation>
    <scope>NUCLEOTIDE SEQUENCE [LARGE SCALE GENOMIC DNA]</scope>
    <source>
        <tissue evidence="1">Muscle</tissue>
    </source>
</reference>
<dbReference type="EMBL" id="VSRR010135742">
    <property type="protein sequence ID" value="MPD03345.1"/>
    <property type="molecule type" value="Genomic_DNA"/>
</dbReference>
<dbReference type="Proteomes" id="UP000324222">
    <property type="component" value="Unassembled WGS sequence"/>
</dbReference>
<accession>A0A5B7KFH7</accession>
<evidence type="ECO:0008006" key="3">
    <source>
        <dbReference type="Google" id="ProtNLM"/>
    </source>
</evidence>
<gene>
    <name evidence="1" type="ORF">E2C01_098978</name>
</gene>
<name>A0A5B7KFH7_PORTR</name>
<evidence type="ECO:0000313" key="2">
    <source>
        <dbReference type="Proteomes" id="UP000324222"/>
    </source>
</evidence>
<keyword evidence="2" id="KW-1185">Reference proteome</keyword>